<dbReference type="RefSeq" id="WP_106359257.1">
    <property type="nucleotide sequence ID" value="NZ_PVTP01000017.1"/>
</dbReference>
<dbReference type="GO" id="GO:0003677">
    <property type="term" value="F:DNA binding"/>
    <property type="evidence" value="ECO:0007669"/>
    <property type="project" value="InterPro"/>
</dbReference>
<dbReference type="Proteomes" id="UP000238007">
    <property type="component" value="Unassembled WGS sequence"/>
</dbReference>
<dbReference type="OrthoDB" id="9797478at2"/>
<dbReference type="SUPFAM" id="SSF47413">
    <property type="entry name" value="lambda repressor-like DNA-binding domains"/>
    <property type="match status" value="1"/>
</dbReference>
<evidence type="ECO:0000259" key="1">
    <source>
        <dbReference type="PROSITE" id="PS50943"/>
    </source>
</evidence>
<dbReference type="Pfam" id="PF04266">
    <property type="entry name" value="ASCH"/>
    <property type="match status" value="1"/>
</dbReference>
<dbReference type="InterPro" id="IPR001387">
    <property type="entry name" value="Cro/C1-type_HTH"/>
</dbReference>
<dbReference type="CDD" id="cd00093">
    <property type="entry name" value="HTH_XRE"/>
    <property type="match status" value="1"/>
</dbReference>
<dbReference type="Gene3D" id="2.30.130.30">
    <property type="entry name" value="Hypothetical protein"/>
    <property type="match status" value="1"/>
</dbReference>
<feature type="domain" description="HTH cro/C1-type" evidence="1">
    <location>
        <begin position="27"/>
        <end position="82"/>
    </location>
</feature>
<dbReference type="SMART" id="SM00530">
    <property type="entry name" value="HTH_XRE"/>
    <property type="match status" value="1"/>
</dbReference>
<dbReference type="InterPro" id="IPR015947">
    <property type="entry name" value="PUA-like_sf"/>
</dbReference>
<dbReference type="AlphaFoldDB" id="A0A2T0VTT9"/>
<dbReference type="EMBL" id="PVTP01000017">
    <property type="protein sequence ID" value="PRY74528.1"/>
    <property type="molecule type" value="Genomic_DNA"/>
</dbReference>
<dbReference type="InterPro" id="IPR010982">
    <property type="entry name" value="Lambda_DNA-bd_dom_sf"/>
</dbReference>
<dbReference type="PROSITE" id="PS50943">
    <property type="entry name" value="HTH_CROC1"/>
    <property type="match status" value="1"/>
</dbReference>
<protein>
    <submittedName>
        <fullName evidence="2">Putative transcriptional regulator</fullName>
    </submittedName>
</protein>
<evidence type="ECO:0000313" key="2">
    <source>
        <dbReference type="EMBL" id="PRY74528.1"/>
    </source>
</evidence>
<dbReference type="SUPFAM" id="SSF88697">
    <property type="entry name" value="PUA domain-like"/>
    <property type="match status" value="1"/>
</dbReference>
<keyword evidence="3" id="KW-1185">Reference proteome</keyword>
<reference evidence="2 3" key="1">
    <citation type="submission" date="2018-03" db="EMBL/GenBank/DDBJ databases">
        <title>Genomic Encyclopedia of Archaeal and Bacterial Type Strains, Phase II (KMG-II): from individual species to whole genera.</title>
        <authorList>
            <person name="Goeker M."/>
        </authorList>
    </citation>
    <scope>NUCLEOTIDE SEQUENCE [LARGE SCALE GENOMIC DNA]</scope>
    <source>
        <strain evidence="2 3">DSM 101533</strain>
    </source>
</reference>
<dbReference type="InterPro" id="IPR007374">
    <property type="entry name" value="ASCH_domain"/>
</dbReference>
<evidence type="ECO:0000313" key="3">
    <source>
        <dbReference type="Proteomes" id="UP000238007"/>
    </source>
</evidence>
<dbReference type="Gene3D" id="1.10.260.40">
    <property type="entry name" value="lambda repressor-like DNA-binding domains"/>
    <property type="match status" value="1"/>
</dbReference>
<gene>
    <name evidence="2" type="ORF">CLV80_11746</name>
</gene>
<name>A0A2T0VTT9_9RHOB</name>
<proteinExistence type="predicted"/>
<comment type="caution">
    <text evidence="2">The sequence shown here is derived from an EMBL/GenBank/DDBJ whole genome shotgun (WGS) entry which is preliminary data.</text>
</comment>
<sequence>MGKLSGKIIEAFAATTQGRTEDVGPSLRRLRLLSNLTQKEMALRLEVQQAAISKIEKGGDVHLSTVRKYVEALGASLRIDASFPADAPLALSIRDAFDVEFGNDDQMVLPLLGDEPFKAQRDVVLSIRPKYTDKILQGSKTVELRRRFPVSAPSGTIAYIYSTSPVRAMVGVAEIKDVLKLPIDQIWSEFEDTAFIDKPDFDKYFEGRDFGFALLFDDVRTFSDPIPLSKLREQFGFEPPQSYLYAKRDLRRALKDESSVVSH</sequence>
<accession>A0A2T0VTT9</accession>
<organism evidence="2 3">
    <name type="scientific">Yoonia maritima</name>
    <dbReference type="NCBI Taxonomy" id="1435347"/>
    <lineage>
        <taxon>Bacteria</taxon>
        <taxon>Pseudomonadati</taxon>
        <taxon>Pseudomonadota</taxon>
        <taxon>Alphaproteobacteria</taxon>
        <taxon>Rhodobacterales</taxon>
        <taxon>Paracoccaceae</taxon>
        <taxon>Yoonia</taxon>
    </lineage>
</organism>
<dbReference type="Pfam" id="PF01381">
    <property type="entry name" value="HTH_3"/>
    <property type="match status" value="1"/>
</dbReference>